<dbReference type="Gene3D" id="3.40.50.300">
    <property type="entry name" value="P-loop containing nucleotide triphosphate hydrolases"/>
    <property type="match status" value="1"/>
</dbReference>
<sequence length="231" mass="26264">MSIAVEFHHVSYRYGRKFALQDLSLSIPKGKATGLLGENGAGKSTLLKLITSIGKPTLGEIKVFGQKPGWKVNEQIAYLGDRAQWYKFHSIEKAIQYAEKIFPNFQVQQAKEYLDFMKLDSKAKVGDLSKGQMMRLQLILCLSRKVDLFLLDEPLSGIDLISREKIIDLLIHLLSEQEVTIVISTHEIMETEGLFEHLIFLKEGKVVKSGNVETLRAREGSIQHIYREVFQ</sequence>
<proteinExistence type="predicted"/>
<name>A0A364K297_9BACL</name>
<dbReference type="GO" id="GO:0005524">
    <property type="term" value="F:ATP binding"/>
    <property type="evidence" value="ECO:0007669"/>
    <property type="project" value="UniProtKB-KW"/>
</dbReference>
<comment type="caution">
    <text evidence="5">The sequence shown here is derived from an EMBL/GenBank/DDBJ whole genome shotgun (WGS) entry which is preliminary data.</text>
</comment>
<evidence type="ECO:0000259" key="4">
    <source>
        <dbReference type="PROSITE" id="PS50893"/>
    </source>
</evidence>
<dbReference type="Proteomes" id="UP000251213">
    <property type="component" value="Unassembled WGS sequence"/>
</dbReference>
<reference evidence="5 6" key="2">
    <citation type="submission" date="2018-06" db="EMBL/GenBank/DDBJ databases">
        <authorList>
            <person name="Zhirakovskaya E."/>
        </authorList>
    </citation>
    <scope>NUCLEOTIDE SEQUENCE [LARGE SCALE GENOMIC DNA]</scope>
    <source>
        <strain evidence="5 6">FBKL4.011</strain>
    </source>
</reference>
<keyword evidence="1" id="KW-0813">Transport</keyword>
<dbReference type="SUPFAM" id="SSF52540">
    <property type="entry name" value="P-loop containing nucleoside triphosphate hydrolases"/>
    <property type="match status" value="1"/>
</dbReference>
<evidence type="ECO:0000256" key="3">
    <source>
        <dbReference type="ARBA" id="ARBA00022840"/>
    </source>
</evidence>
<organism evidence="5 6">
    <name type="scientific">Thermoflavimicrobium daqui</name>
    <dbReference type="NCBI Taxonomy" id="2137476"/>
    <lineage>
        <taxon>Bacteria</taxon>
        <taxon>Bacillati</taxon>
        <taxon>Bacillota</taxon>
        <taxon>Bacilli</taxon>
        <taxon>Bacillales</taxon>
        <taxon>Thermoactinomycetaceae</taxon>
        <taxon>Thermoflavimicrobium</taxon>
    </lineage>
</organism>
<feature type="domain" description="ABC transporter" evidence="4">
    <location>
        <begin position="5"/>
        <end position="228"/>
    </location>
</feature>
<evidence type="ECO:0000313" key="6">
    <source>
        <dbReference type="Proteomes" id="UP000251213"/>
    </source>
</evidence>
<accession>A0A364K297</accession>
<dbReference type="InterPro" id="IPR003593">
    <property type="entry name" value="AAA+_ATPase"/>
</dbReference>
<dbReference type="EMBL" id="QJKK01000010">
    <property type="protein sequence ID" value="RAL22053.1"/>
    <property type="molecule type" value="Genomic_DNA"/>
</dbReference>
<dbReference type="Pfam" id="PF00005">
    <property type="entry name" value="ABC_tran"/>
    <property type="match status" value="1"/>
</dbReference>
<dbReference type="PROSITE" id="PS00211">
    <property type="entry name" value="ABC_TRANSPORTER_1"/>
    <property type="match status" value="1"/>
</dbReference>
<keyword evidence="2" id="KW-0547">Nucleotide-binding</keyword>
<dbReference type="OrthoDB" id="9804819at2"/>
<evidence type="ECO:0000256" key="1">
    <source>
        <dbReference type="ARBA" id="ARBA00022448"/>
    </source>
</evidence>
<protein>
    <submittedName>
        <fullName evidence="5">ABC transporter ATP-binding protein</fullName>
    </submittedName>
</protein>
<keyword evidence="3 5" id="KW-0067">ATP-binding</keyword>
<dbReference type="InterPro" id="IPR017871">
    <property type="entry name" value="ABC_transporter-like_CS"/>
</dbReference>
<dbReference type="PROSITE" id="PS50893">
    <property type="entry name" value="ABC_TRANSPORTER_2"/>
    <property type="match status" value="1"/>
</dbReference>
<reference evidence="5 6" key="1">
    <citation type="submission" date="2018-06" db="EMBL/GenBank/DDBJ databases">
        <title>Thermoflavimicrobium daqus sp. nov., a thermophilic microbe isolated from Moutai-flavour Daqu.</title>
        <authorList>
            <person name="Wang X."/>
            <person name="Zhou H."/>
        </authorList>
    </citation>
    <scope>NUCLEOTIDE SEQUENCE [LARGE SCALE GENOMIC DNA]</scope>
    <source>
        <strain evidence="5 6">FBKL4.011</strain>
    </source>
</reference>
<dbReference type="InterPro" id="IPR027417">
    <property type="entry name" value="P-loop_NTPase"/>
</dbReference>
<dbReference type="PANTHER" id="PTHR42939:SF1">
    <property type="entry name" value="ABC TRANSPORTER ATP-BINDING PROTEIN ALBC-RELATED"/>
    <property type="match status" value="1"/>
</dbReference>
<dbReference type="AlphaFoldDB" id="A0A364K297"/>
<dbReference type="GO" id="GO:0016887">
    <property type="term" value="F:ATP hydrolysis activity"/>
    <property type="evidence" value="ECO:0007669"/>
    <property type="project" value="InterPro"/>
</dbReference>
<dbReference type="SMART" id="SM00382">
    <property type="entry name" value="AAA"/>
    <property type="match status" value="1"/>
</dbReference>
<keyword evidence="6" id="KW-1185">Reference proteome</keyword>
<dbReference type="RefSeq" id="WP_113659897.1">
    <property type="nucleotide sequence ID" value="NZ_KZ845672.1"/>
</dbReference>
<evidence type="ECO:0000313" key="5">
    <source>
        <dbReference type="EMBL" id="RAL22053.1"/>
    </source>
</evidence>
<evidence type="ECO:0000256" key="2">
    <source>
        <dbReference type="ARBA" id="ARBA00022741"/>
    </source>
</evidence>
<dbReference type="InterPro" id="IPR003439">
    <property type="entry name" value="ABC_transporter-like_ATP-bd"/>
</dbReference>
<gene>
    <name evidence="5" type="ORF">DL897_14760</name>
</gene>
<dbReference type="InterPro" id="IPR051782">
    <property type="entry name" value="ABC_Transporter_VariousFunc"/>
</dbReference>
<dbReference type="CDD" id="cd03230">
    <property type="entry name" value="ABC_DR_subfamily_A"/>
    <property type="match status" value="1"/>
</dbReference>
<dbReference type="PANTHER" id="PTHR42939">
    <property type="entry name" value="ABC TRANSPORTER ATP-BINDING PROTEIN ALBC-RELATED"/>
    <property type="match status" value="1"/>
</dbReference>